<protein>
    <submittedName>
        <fullName evidence="2">DUF4468 domain-containing protein</fullName>
    </submittedName>
</protein>
<organism evidence="2 3">
    <name type="scientific">Gaetbulibacter aquiaggeris</name>
    <dbReference type="NCBI Taxonomy" id="1735373"/>
    <lineage>
        <taxon>Bacteria</taxon>
        <taxon>Pseudomonadati</taxon>
        <taxon>Bacteroidota</taxon>
        <taxon>Flavobacteriia</taxon>
        <taxon>Flavobacteriales</taxon>
        <taxon>Flavobacteriaceae</taxon>
        <taxon>Gaetbulibacter</taxon>
    </lineage>
</organism>
<evidence type="ECO:0000313" key="3">
    <source>
        <dbReference type="Proteomes" id="UP001610104"/>
    </source>
</evidence>
<accession>A0ABW7MKY3</accession>
<dbReference type="Gene3D" id="3.30.530.80">
    <property type="match status" value="1"/>
</dbReference>
<dbReference type="RefSeq" id="WP_395436592.1">
    <property type="nucleotide sequence ID" value="NZ_JBAWKC010000001.1"/>
</dbReference>
<dbReference type="EMBL" id="JBAWKC010000001">
    <property type="protein sequence ID" value="MFH6767309.1"/>
    <property type="molecule type" value="Genomic_DNA"/>
</dbReference>
<reference evidence="2 3" key="1">
    <citation type="submission" date="2024-02" db="EMBL/GenBank/DDBJ databases">
        <title>A Gaetbulibacter species isolated from tidal flats and genomic insights of their niches.</title>
        <authorList>
            <person name="Ye Y."/>
        </authorList>
    </citation>
    <scope>NUCLEOTIDE SEQUENCE [LARGE SCALE GENOMIC DNA]</scope>
    <source>
        <strain evidence="2 3">KEM-8</strain>
    </source>
</reference>
<sequence length="188" mass="22198">MKHNLLIFTLFMCTYTFSQNQFEVSAESPVFPPKEVFIDISNLSAEDNYELVKDWISVNFYLDDNIIREQECNNVITLVSTVDDLYMDQMHLLKNDYDVKYELAFRCLDNKICIEINDFKVHFPETLYSGGWENVSINYEDLFRNNGKINLKKKETLEKLQNHLNKVVYGLKNHIISSNNRISFTQNK</sequence>
<gene>
    <name evidence="2" type="ORF">V8G56_01065</name>
</gene>
<comment type="caution">
    <text evidence="2">The sequence shown here is derived from an EMBL/GenBank/DDBJ whole genome shotgun (WGS) entry which is preliminary data.</text>
</comment>
<proteinExistence type="predicted"/>
<feature type="domain" description="DUF4468" evidence="1">
    <location>
        <begin position="38"/>
        <end position="120"/>
    </location>
</feature>
<evidence type="ECO:0000259" key="1">
    <source>
        <dbReference type="Pfam" id="PF14730"/>
    </source>
</evidence>
<name>A0ABW7MKY3_9FLAO</name>
<dbReference type="Pfam" id="PF14730">
    <property type="entry name" value="DUF4468"/>
    <property type="match status" value="1"/>
</dbReference>
<evidence type="ECO:0000313" key="2">
    <source>
        <dbReference type="EMBL" id="MFH6767309.1"/>
    </source>
</evidence>
<dbReference type="InterPro" id="IPR027823">
    <property type="entry name" value="DUF4468"/>
</dbReference>
<dbReference type="Proteomes" id="UP001610104">
    <property type="component" value="Unassembled WGS sequence"/>
</dbReference>
<keyword evidence="3" id="KW-1185">Reference proteome</keyword>